<keyword evidence="4" id="KW-0813">Transport</keyword>
<dbReference type="Gene3D" id="1.20.5.420">
    <property type="entry name" value="Immunoglobulin FC, subunit C"/>
    <property type="match status" value="1"/>
</dbReference>
<sequence>MIHSLSFSDSKNAKLPRLYLLKCQHYSKIHPLFSYVCGMYCVQVALTLLETDSIETTISQLIEYLERVKKNLKVLDGEGGGSFQIRKAMCTVLDKKYKHLTSILQQTTDSGSINFGQIVELLLELALLYDVTRGLYPLEEFKDEQEKGKLSDIISDMEIEYRIHYCRTQSSTILSVIKSGQNIADYMDQLSLVPTSEDDNDEGAEGISKEAVNDMIKHVMSLPDEAFDEIDHQEEEHEGIADDDITDIEGDNTEEEEGEKVLKSNTSKLKSALQLPNVPKENELGIKSSLEDNDVKDTGTDDNMGARDSPLPSVNNHKVENNTNNKNIPRFQHKTPRDYTKEELSKLLEDGELLESAAKDAKYAVSALNYEDCDTALSKLEDAIRLIKEYQLRTSK</sequence>
<evidence type="ECO:0000256" key="4">
    <source>
        <dbReference type="ARBA" id="ARBA00022448"/>
    </source>
</evidence>
<feature type="domain" description="Vta1 C-terminal" evidence="11">
    <location>
        <begin position="356"/>
        <end position="386"/>
    </location>
</feature>
<comment type="subcellular location">
    <subcellularLocation>
        <location evidence="2">Cytoplasm</location>
    </subcellularLocation>
    <subcellularLocation>
        <location evidence="1">Endosome membrane</location>
        <topology evidence="1">Peripheral membrane protein</topology>
    </subcellularLocation>
</comment>
<evidence type="ECO:0000256" key="2">
    <source>
        <dbReference type="ARBA" id="ARBA00004496"/>
    </source>
</evidence>
<organism evidence="12 13">
    <name type="scientific">[Candida] anglica</name>
    <dbReference type="NCBI Taxonomy" id="148631"/>
    <lineage>
        <taxon>Eukaryota</taxon>
        <taxon>Fungi</taxon>
        <taxon>Dikarya</taxon>
        <taxon>Ascomycota</taxon>
        <taxon>Saccharomycotina</taxon>
        <taxon>Pichiomycetes</taxon>
        <taxon>Debaryomycetaceae</taxon>
        <taxon>Kurtzmaniella</taxon>
    </lineage>
</organism>
<gene>
    <name evidence="12" type="ORF">CAAN4_D09582</name>
</gene>
<proteinExistence type="inferred from homology"/>
<evidence type="ECO:0000256" key="1">
    <source>
        <dbReference type="ARBA" id="ARBA00004481"/>
    </source>
</evidence>
<dbReference type="Gene3D" id="1.25.40.270">
    <property type="entry name" value="Vacuolar protein sorting-associated protein vta1"/>
    <property type="match status" value="1"/>
</dbReference>
<evidence type="ECO:0000256" key="5">
    <source>
        <dbReference type="ARBA" id="ARBA00022490"/>
    </source>
</evidence>
<keyword evidence="13" id="KW-1185">Reference proteome</keyword>
<dbReference type="Proteomes" id="UP001497600">
    <property type="component" value="Chromosome D"/>
</dbReference>
<dbReference type="InterPro" id="IPR044538">
    <property type="entry name" value="Vta1-like"/>
</dbReference>
<keyword evidence="7" id="KW-0653">Protein transport</keyword>
<keyword evidence="8" id="KW-0472">Membrane</keyword>
<feature type="region of interest" description="Disordered" evidence="9">
    <location>
        <begin position="234"/>
        <end position="332"/>
    </location>
</feature>
<evidence type="ECO:0000256" key="8">
    <source>
        <dbReference type="ARBA" id="ARBA00023136"/>
    </source>
</evidence>
<reference evidence="12 13" key="1">
    <citation type="submission" date="2024-01" db="EMBL/GenBank/DDBJ databases">
        <authorList>
            <consortium name="Genoscope - CEA"/>
            <person name="William W."/>
        </authorList>
    </citation>
    <scope>NUCLEOTIDE SEQUENCE [LARGE SCALE GENOMIC DNA]</scope>
    <source>
        <strain evidence="12 13">29B2s-10</strain>
    </source>
</reference>
<protein>
    <recommendedName>
        <fullName evidence="14">Vta1 C-terminal domain-containing protein</fullName>
    </recommendedName>
</protein>
<accession>A0ABP0EB41</accession>
<evidence type="ECO:0000313" key="13">
    <source>
        <dbReference type="Proteomes" id="UP001497600"/>
    </source>
</evidence>
<dbReference type="InterPro" id="IPR041212">
    <property type="entry name" value="Vta1_C"/>
</dbReference>
<dbReference type="Pfam" id="PF04652">
    <property type="entry name" value="Vta1"/>
    <property type="match status" value="1"/>
</dbReference>
<comment type="similarity">
    <text evidence="3">Belongs to the VTA1 family.</text>
</comment>
<evidence type="ECO:0000313" key="12">
    <source>
        <dbReference type="EMBL" id="CAK7904470.1"/>
    </source>
</evidence>
<evidence type="ECO:0000259" key="10">
    <source>
        <dbReference type="Pfam" id="PF04652"/>
    </source>
</evidence>
<feature type="compositionally biased region" description="Acidic residues" evidence="9">
    <location>
        <begin position="241"/>
        <end position="258"/>
    </location>
</feature>
<dbReference type="Pfam" id="PF18097">
    <property type="entry name" value="Vta1_C"/>
    <property type="match status" value="1"/>
</dbReference>
<dbReference type="PANTHER" id="PTHR46009">
    <property type="entry name" value="VACUOLAR PROTEIN SORTING-ASSOCIATED PROTEIN VTA1 HOMOLOG"/>
    <property type="match status" value="1"/>
</dbReference>
<evidence type="ECO:0000256" key="6">
    <source>
        <dbReference type="ARBA" id="ARBA00022753"/>
    </source>
</evidence>
<evidence type="ECO:0000256" key="7">
    <source>
        <dbReference type="ARBA" id="ARBA00022927"/>
    </source>
</evidence>
<dbReference type="EMBL" id="OZ004256">
    <property type="protein sequence ID" value="CAK7904470.1"/>
    <property type="molecule type" value="Genomic_DNA"/>
</dbReference>
<feature type="domain" description="Vta1/callose synthase N-terminal" evidence="10">
    <location>
        <begin position="19"/>
        <end position="102"/>
    </location>
</feature>
<dbReference type="InterPro" id="IPR039431">
    <property type="entry name" value="Vta1/CALS_N"/>
</dbReference>
<dbReference type="InterPro" id="IPR023175">
    <property type="entry name" value="Vta1/CALS_N_sf"/>
</dbReference>
<feature type="compositionally biased region" description="Basic and acidic residues" evidence="9">
    <location>
        <begin position="280"/>
        <end position="299"/>
    </location>
</feature>
<evidence type="ECO:0000256" key="3">
    <source>
        <dbReference type="ARBA" id="ARBA00007895"/>
    </source>
</evidence>
<evidence type="ECO:0008006" key="14">
    <source>
        <dbReference type="Google" id="ProtNLM"/>
    </source>
</evidence>
<keyword evidence="6" id="KW-0967">Endosome</keyword>
<evidence type="ECO:0000259" key="11">
    <source>
        <dbReference type="Pfam" id="PF18097"/>
    </source>
</evidence>
<evidence type="ECO:0000256" key="9">
    <source>
        <dbReference type="SAM" id="MobiDB-lite"/>
    </source>
</evidence>
<dbReference type="PANTHER" id="PTHR46009:SF1">
    <property type="entry name" value="VACUOLAR PROTEIN SORTING-ASSOCIATED PROTEIN VTA1 HOMOLOG"/>
    <property type="match status" value="1"/>
</dbReference>
<name>A0ABP0EB41_9ASCO</name>
<keyword evidence="5" id="KW-0963">Cytoplasm</keyword>